<evidence type="ECO:0000256" key="5">
    <source>
        <dbReference type="ARBA" id="ARBA00023180"/>
    </source>
</evidence>
<evidence type="ECO:0000313" key="8">
    <source>
        <dbReference type="Proteomes" id="UP000054477"/>
    </source>
</evidence>
<evidence type="ECO:0000256" key="2">
    <source>
        <dbReference type="ARBA" id="ARBA00022645"/>
    </source>
</evidence>
<comment type="similarity">
    <text evidence="1 6">Belongs to the peptidase S10 family.</text>
</comment>
<dbReference type="Gene3D" id="3.40.50.1820">
    <property type="entry name" value="alpha/beta hydrolase"/>
    <property type="match status" value="1"/>
</dbReference>
<dbReference type="Pfam" id="PF00450">
    <property type="entry name" value="Peptidase_S10"/>
    <property type="match status" value="1"/>
</dbReference>
<evidence type="ECO:0000313" key="7">
    <source>
        <dbReference type="EMBL" id="KIK08899.1"/>
    </source>
</evidence>
<proteinExistence type="inferred from homology"/>
<feature type="signal peptide" evidence="6">
    <location>
        <begin position="1"/>
        <end position="20"/>
    </location>
</feature>
<dbReference type="SUPFAM" id="SSF53474">
    <property type="entry name" value="alpha/beta-Hydrolases"/>
    <property type="match status" value="1"/>
</dbReference>
<dbReference type="OrthoDB" id="443318at2759"/>
<evidence type="ECO:0000256" key="4">
    <source>
        <dbReference type="ARBA" id="ARBA00022801"/>
    </source>
</evidence>
<evidence type="ECO:0000256" key="1">
    <source>
        <dbReference type="ARBA" id="ARBA00009431"/>
    </source>
</evidence>
<dbReference type="PANTHER" id="PTHR11802">
    <property type="entry name" value="SERINE PROTEASE FAMILY S10 SERINE CARBOXYPEPTIDASE"/>
    <property type="match status" value="1"/>
</dbReference>
<dbReference type="STRING" id="1095629.A0A0C9Y4K5"/>
<dbReference type="PROSITE" id="PS00131">
    <property type="entry name" value="CARBOXYPEPT_SER_SER"/>
    <property type="match status" value="1"/>
</dbReference>
<reference evidence="8" key="2">
    <citation type="submission" date="2015-01" db="EMBL/GenBank/DDBJ databases">
        <title>Evolutionary Origins and Diversification of the Mycorrhizal Mutualists.</title>
        <authorList>
            <consortium name="DOE Joint Genome Institute"/>
            <consortium name="Mycorrhizal Genomics Consortium"/>
            <person name="Kohler A."/>
            <person name="Kuo A."/>
            <person name="Nagy L.G."/>
            <person name="Floudas D."/>
            <person name="Copeland A."/>
            <person name="Barry K.W."/>
            <person name="Cichocki N."/>
            <person name="Veneault-Fourrey C."/>
            <person name="LaButti K."/>
            <person name="Lindquist E.A."/>
            <person name="Lipzen A."/>
            <person name="Lundell T."/>
            <person name="Morin E."/>
            <person name="Murat C."/>
            <person name="Riley R."/>
            <person name="Ohm R."/>
            <person name="Sun H."/>
            <person name="Tunlid A."/>
            <person name="Henrissat B."/>
            <person name="Grigoriev I.V."/>
            <person name="Hibbett D.S."/>
            <person name="Martin F."/>
        </authorList>
    </citation>
    <scope>NUCLEOTIDE SEQUENCE [LARGE SCALE GENOMIC DNA]</scope>
    <source>
        <strain evidence="8">LaAM-08-1</strain>
    </source>
</reference>
<evidence type="ECO:0000256" key="3">
    <source>
        <dbReference type="ARBA" id="ARBA00022670"/>
    </source>
</evidence>
<dbReference type="PRINTS" id="PR00724">
    <property type="entry name" value="CRBOXYPTASEC"/>
</dbReference>
<dbReference type="GO" id="GO:0006508">
    <property type="term" value="P:proteolysis"/>
    <property type="evidence" value="ECO:0007669"/>
    <property type="project" value="UniProtKB-KW"/>
</dbReference>
<name>A0A0C9Y4K5_9AGAR</name>
<dbReference type="GO" id="GO:0004185">
    <property type="term" value="F:serine-type carboxypeptidase activity"/>
    <property type="evidence" value="ECO:0007669"/>
    <property type="project" value="UniProtKB-UniRule"/>
</dbReference>
<keyword evidence="4 6" id="KW-0378">Hydrolase</keyword>
<dbReference type="AlphaFoldDB" id="A0A0C9Y4K5"/>
<dbReference type="InterPro" id="IPR001563">
    <property type="entry name" value="Peptidase_S10"/>
</dbReference>
<keyword evidence="2 6" id="KW-0121">Carboxypeptidase</keyword>
<gene>
    <name evidence="7" type="ORF">K443DRAFT_495725</name>
</gene>
<organism evidence="7 8">
    <name type="scientific">Laccaria amethystina LaAM-08-1</name>
    <dbReference type="NCBI Taxonomy" id="1095629"/>
    <lineage>
        <taxon>Eukaryota</taxon>
        <taxon>Fungi</taxon>
        <taxon>Dikarya</taxon>
        <taxon>Basidiomycota</taxon>
        <taxon>Agaricomycotina</taxon>
        <taxon>Agaricomycetes</taxon>
        <taxon>Agaricomycetidae</taxon>
        <taxon>Agaricales</taxon>
        <taxon>Agaricineae</taxon>
        <taxon>Hydnangiaceae</taxon>
        <taxon>Laccaria</taxon>
    </lineage>
</organism>
<keyword evidence="3 6" id="KW-0645">Protease</keyword>
<keyword evidence="5" id="KW-0325">Glycoprotein</keyword>
<feature type="chain" id="PRO_5006514554" description="Carboxypeptidase" evidence="6">
    <location>
        <begin position="21"/>
        <end position="630"/>
    </location>
</feature>
<dbReference type="PANTHER" id="PTHR11802:SF479">
    <property type="entry name" value="CARBOXYPEPTIDASE"/>
    <property type="match status" value="1"/>
</dbReference>
<sequence>MVSPPFLLVSLLTALPFVASQTTALPSSFPHTYPGKPNGDFSPAWQKYFLVTQPLPNITFNLPRTYAGNIPVQRAGHPNDTLFFLGFEKSTGSLTVPASKFNKEPWGIWLNGGPGSSSMYGAFFENGPIRIGGDYRASPNPHAWNKLADYFWIDQPVGVGFSTADSTGYVADEDQVGRDFMGFLDNLVKVFPSLRTRPLYLTGESYAGTYIPYILKTYFGMKSPPVNIAKIAIGDGTITTDRVYEFLPSLSVIETFPQLIGYDKDVYKYFKEQSHLCGFDLNLTYPQRGLLPDVKLIGPTQRQVPLALNTLSRKSSFFREVFRRSQSADQSLARLTRRDREEQKNAWKRDLSLRENGTIDPWYGCVLLYEFIDYAFNYTFPWNLSPNSSTFEFNVYDIADALNPLVTPDASVFLNDIRTRTALHAPISKDWAMTFDYVFGNPDGMNFDPSPEPINFFTALATNATARSVGIVLYSGNNDALIPHLGTEVAIQNITFGGIQGFTRKPSTAWVNDAGEFAGIVHQERGWTYVLFYGAGHVVPQTSPNSAFTFLREFVLGNNKQGLVVGSGDYSTVIGGENSTLAGENIPAADEIYYGSVTIQSTYIAPSATRAAWKAFIRTETATGESRPTP</sequence>
<dbReference type="InterPro" id="IPR029058">
    <property type="entry name" value="AB_hydrolase_fold"/>
</dbReference>
<keyword evidence="8" id="KW-1185">Reference proteome</keyword>
<protein>
    <recommendedName>
        <fullName evidence="6">Carboxypeptidase</fullName>
        <ecNumber evidence="6">3.4.16.-</ecNumber>
    </recommendedName>
</protein>
<accession>A0A0C9Y4K5</accession>
<dbReference type="EC" id="3.4.16.-" evidence="6"/>
<reference evidence="7 8" key="1">
    <citation type="submission" date="2014-04" db="EMBL/GenBank/DDBJ databases">
        <authorList>
            <consortium name="DOE Joint Genome Institute"/>
            <person name="Kuo A."/>
            <person name="Kohler A."/>
            <person name="Nagy L.G."/>
            <person name="Floudas D."/>
            <person name="Copeland A."/>
            <person name="Barry K.W."/>
            <person name="Cichocki N."/>
            <person name="Veneault-Fourrey C."/>
            <person name="LaButti K."/>
            <person name="Lindquist E.A."/>
            <person name="Lipzen A."/>
            <person name="Lundell T."/>
            <person name="Morin E."/>
            <person name="Murat C."/>
            <person name="Sun H."/>
            <person name="Tunlid A."/>
            <person name="Henrissat B."/>
            <person name="Grigoriev I.V."/>
            <person name="Hibbett D.S."/>
            <person name="Martin F."/>
            <person name="Nordberg H.P."/>
            <person name="Cantor M.N."/>
            <person name="Hua S.X."/>
        </authorList>
    </citation>
    <scope>NUCLEOTIDE SEQUENCE [LARGE SCALE GENOMIC DNA]</scope>
    <source>
        <strain evidence="7 8">LaAM-08-1</strain>
    </source>
</reference>
<keyword evidence="6" id="KW-0732">Signal</keyword>
<dbReference type="InterPro" id="IPR018202">
    <property type="entry name" value="Ser_caboxypep_ser_AS"/>
</dbReference>
<evidence type="ECO:0000256" key="6">
    <source>
        <dbReference type="RuleBase" id="RU361156"/>
    </source>
</evidence>
<dbReference type="EMBL" id="KN838540">
    <property type="protein sequence ID" value="KIK08899.1"/>
    <property type="molecule type" value="Genomic_DNA"/>
</dbReference>
<dbReference type="HOGENOM" id="CLU_440163_0_0_1"/>
<dbReference type="Proteomes" id="UP000054477">
    <property type="component" value="Unassembled WGS sequence"/>
</dbReference>